<accession>X1MW51</accession>
<feature type="non-terminal residue" evidence="2">
    <location>
        <position position="1"/>
    </location>
</feature>
<evidence type="ECO:0000313" key="2">
    <source>
        <dbReference type="EMBL" id="GAI35927.1"/>
    </source>
</evidence>
<dbReference type="CDD" id="cd04301">
    <property type="entry name" value="NAT_SF"/>
    <property type="match status" value="1"/>
</dbReference>
<dbReference type="AlphaFoldDB" id="X1MW51"/>
<dbReference type="Pfam" id="PF00583">
    <property type="entry name" value="Acetyltransf_1"/>
    <property type="match status" value="1"/>
</dbReference>
<dbReference type="GO" id="GO:0004343">
    <property type="term" value="F:glucosamine 6-phosphate N-acetyltransferase activity"/>
    <property type="evidence" value="ECO:0007669"/>
    <property type="project" value="TreeGrafter"/>
</dbReference>
<organism evidence="2">
    <name type="scientific">marine sediment metagenome</name>
    <dbReference type="NCBI Taxonomy" id="412755"/>
    <lineage>
        <taxon>unclassified sequences</taxon>
        <taxon>metagenomes</taxon>
        <taxon>ecological metagenomes</taxon>
    </lineage>
</organism>
<dbReference type="EMBL" id="BARV01032604">
    <property type="protein sequence ID" value="GAI35927.1"/>
    <property type="molecule type" value="Genomic_DNA"/>
</dbReference>
<dbReference type="Gene3D" id="3.40.630.30">
    <property type="match status" value="1"/>
</dbReference>
<sequence>YLSLDSALEIWRQLTGYRGSEIIIGLVDGKVVSTCTIVVVPNLTRGGLPYAIIENVVTDGKYRKRGFGHLLLKAATAHAWTFGCYKVMLMTGSKSPGTLRFYMRAGFEQSKTGFQVRKLQM</sequence>
<proteinExistence type="predicted"/>
<feature type="domain" description="N-acetyltransferase" evidence="1">
    <location>
        <begin position="1"/>
        <end position="121"/>
    </location>
</feature>
<dbReference type="PANTHER" id="PTHR13355">
    <property type="entry name" value="GLUCOSAMINE 6-PHOSPHATE N-ACETYLTRANSFERASE"/>
    <property type="match status" value="1"/>
</dbReference>
<dbReference type="InterPro" id="IPR000182">
    <property type="entry name" value="GNAT_dom"/>
</dbReference>
<dbReference type="SUPFAM" id="SSF55729">
    <property type="entry name" value="Acyl-CoA N-acyltransferases (Nat)"/>
    <property type="match status" value="1"/>
</dbReference>
<dbReference type="PANTHER" id="PTHR13355:SF11">
    <property type="entry name" value="GLUCOSAMINE 6-PHOSPHATE N-ACETYLTRANSFERASE"/>
    <property type="match status" value="1"/>
</dbReference>
<dbReference type="InterPro" id="IPR039143">
    <property type="entry name" value="GNPNAT1-like"/>
</dbReference>
<comment type="caution">
    <text evidence="2">The sequence shown here is derived from an EMBL/GenBank/DDBJ whole genome shotgun (WGS) entry which is preliminary data.</text>
</comment>
<reference evidence="2" key="1">
    <citation type="journal article" date="2014" name="Front. Microbiol.">
        <title>High frequency of phylogenetically diverse reductive dehalogenase-homologous genes in deep subseafloor sedimentary metagenomes.</title>
        <authorList>
            <person name="Kawai M."/>
            <person name="Futagami T."/>
            <person name="Toyoda A."/>
            <person name="Takaki Y."/>
            <person name="Nishi S."/>
            <person name="Hori S."/>
            <person name="Arai W."/>
            <person name="Tsubouchi T."/>
            <person name="Morono Y."/>
            <person name="Uchiyama I."/>
            <person name="Ito T."/>
            <person name="Fujiyama A."/>
            <person name="Inagaki F."/>
            <person name="Takami H."/>
        </authorList>
    </citation>
    <scope>NUCLEOTIDE SEQUENCE</scope>
    <source>
        <strain evidence="2">Expedition CK06-06</strain>
    </source>
</reference>
<dbReference type="PROSITE" id="PS51186">
    <property type="entry name" value="GNAT"/>
    <property type="match status" value="1"/>
</dbReference>
<evidence type="ECO:0000259" key="1">
    <source>
        <dbReference type="PROSITE" id="PS51186"/>
    </source>
</evidence>
<gene>
    <name evidence="2" type="ORF">S06H3_51392</name>
</gene>
<protein>
    <recommendedName>
        <fullName evidence="1">N-acetyltransferase domain-containing protein</fullName>
    </recommendedName>
</protein>
<name>X1MW51_9ZZZZ</name>
<dbReference type="InterPro" id="IPR016181">
    <property type="entry name" value="Acyl_CoA_acyltransferase"/>
</dbReference>